<dbReference type="GO" id="GO:0005783">
    <property type="term" value="C:endoplasmic reticulum"/>
    <property type="evidence" value="ECO:0007669"/>
    <property type="project" value="TreeGrafter"/>
</dbReference>
<organism evidence="2 3">
    <name type="scientific">Malassezia restricta (strain ATCC 96810 / NBRC 103918 / CBS 7877)</name>
    <name type="common">Seborrheic dermatitis infection agent</name>
    <dbReference type="NCBI Taxonomy" id="425264"/>
    <lineage>
        <taxon>Eukaryota</taxon>
        <taxon>Fungi</taxon>
        <taxon>Dikarya</taxon>
        <taxon>Basidiomycota</taxon>
        <taxon>Ustilaginomycotina</taxon>
        <taxon>Malasseziomycetes</taxon>
        <taxon>Malasseziales</taxon>
        <taxon>Malasseziaceae</taxon>
        <taxon>Malassezia</taxon>
    </lineage>
</organism>
<dbReference type="GO" id="GO:0006506">
    <property type="term" value="P:GPI anchor biosynthetic process"/>
    <property type="evidence" value="ECO:0007669"/>
    <property type="project" value="InterPro"/>
</dbReference>
<evidence type="ECO:0000313" key="3">
    <source>
        <dbReference type="Proteomes" id="UP000269793"/>
    </source>
</evidence>
<name>A0A3G2S8W6_MALR7</name>
<dbReference type="VEuPathDB" id="FungiDB:DNF11_2739"/>
<dbReference type="STRING" id="425264.A0A3G2S8W6"/>
<reference evidence="2 3" key="1">
    <citation type="submission" date="2018-10" db="EMBL/GenBank/DDBJ databases">
        <title>Complete genome sequence of Malassezia restricta CBS 7877.</title>
        <authorList>
            <person name="Morand S.C."/>
            <person name="Bertignac M."/>
            <person name="Iltis A."/>
            <person name="Kolder I."/>
            <person name="Pirovano W."/>
            <person name="Jourdain R."/>
            <person name="Clavaud C."/>
        </authorList>
    </citation>
    <scope>NUCLEOTIDE SEQUENCE [LARGE SCALE GENOMIC DNA]</scope>
    <source>
        <strain evidence="2 3">CBS 7877</strain>
    </source>
</reference>
<dbReference type="PANTHER" id="PTHR21329:SF3">
    <property type="entry name" value="PHOSPHATIDYLINOSITOL N-ACETYLGLUCOSAMINYLTRANSFERASE SUBUNIT Q"/>
    <property type="match status" value="1"/>
</dbReference>
<dbReference type="Pfam" id="PF05024">
    <property type="entry name" value="Gpi1"/>
    <property type="match status" value="1"/>
</dbReference>
<dbReference type="InterPro" id="IPR007720">
    <property type="entry name" value="PigQ/GPI1"/>
</dbReference>
<keyword evidence="1" id="KW-0472">Membrane</keyword>
<gene>
    <name evidence="2" type="primary">gpi1_2</name>
    <name evidence="2" type="ORF">DNF11_2739</name>
</gene>
<dbReference type="GO" id="GO:0016020">
    <property type="term" value="C:membrane"/>
    <property type="evidence" value="ECO:0007669"/>
    <property type="project" value="InterPro"/>
</dbReference>
<accession>A0A3G2S8W6</accession>
<dbReference type="Proteomes" id="UP000269793">
    <property type="component" value="Chromosome V"/>
</dbReference>
<protein>
    <submittedName>
        <fullName evidence="2">N-acetylglucosaminyl-phosphatidylinositol biosynthetic protein gpi1</fullName>
    </submittedName>
</protein>
<feature type="transmembrane region" description="Helical" evidence="1">
    <location>
        <begin position="453"/>
        <end position="475"/>
    </location>
</feature>
<proteinExistence type="predicted"/>
<feature type="transmembrane region" description="Helical" evidence="1">
    <location>
        <begin position="481"/>
        <end position="499"/>
    </location>
</feature>
<dbReference type="OrthoDB" id="70250at2759"/>
<dbReference type="AlphaFoldDB" id="A0A3G2S8W6"/>
<dbReference type="EMBL" id="CP033152">
    <property type="protein sequence ID" value="AYO43689.1"/>
    <property type="molecule type" value="Genomic_DNA"/>
</dbReference>
<sequence length="555" mass="61980">MSQLVAAGGAVGLTALVSCAADRLAEQRVALDAVQAEERLPSWPPPSPLLPQPRPRPMRHIYWPADARAPGTVYGWSTHEVVVVACVHPDTEPRAWTHMPRVRALGRCVRMQDEANEDAWLLVRLDARHMPHMRLRSSADICVLLYTPPNVLRGQSLELERATSAPYTRLEHLLAMDATRRDAIRSSSARLSTAMTYMNVASYACTCTPIPKQRTRVGFPRLEMLRRASAYSLLCCALYRRLRGWGAWCEYRTLWNAVRHELKYDGRLQSQEAMQKAMHACWSAWLMTLVDVALGCLLVGVMEAHSAEIHRAIEGGLACVGHASFHALFHWLAHWPLGIKLNDELALFLSDALGSVSALYTYVVLEPAAAHIPSALRVWAWTSCFGASMALGAGADALRVSTVHVRLMYGVLRRVLAFFVGATSELFDVFRSRKRNPLHGGRLDHAEHEVDQLFVGTILFTLLAFLFPTVLLFYWACAARYFVVHATHTTLVCVVSMLYDMPLYTLLMRFWDAASLSDGLVLQTRGVIRLHARPISVRDACRPVGVHVMRLSGSD</sequence>
<dbReference type="PANTHER" id="PTHR21329">
    <property type="entry name" value="PHOSPHATIDYLINOSITOL N-ACETYLGLUCOSAMINYLTRANSFERASE SUBUNIT Q-RELATED"/>
    <property type="match status" value="1"/>
</dbReference>
<keyword evidence="1" id="KW-0812">Transmembrane</keyword>
<keyword evidence="3" id="KW-1185">Reference proteome</keyword>
<keyword evidence="1" id="KW-1133">Transmembrane helix</keyword>
<evidence type="ECO:0000313" key="2">
    <source>
        <dbReference type="EMBL" id="AYO43689.1"/>
    </source>
</evidence>
<evidence type="ECO:0000256" key="1">
    <source>
        <dbReference type="SAM" id="Phobius"/>
    </source>
</evidence>